<keyword evidence="6" id="KW-0735">Signal-anchor</keyword>
<dbReference type="KEGG" id="lak:106153738"/>
<dbReference type="GeneID" id="106153738"/>
<keyword evidence="4" id="KW-0808">Transferase</keyword>
<feature type="region of interest" description="Disordered" evidence="10">
    <location>
        <begin position="471"/>
        <end position="492"/>
    </location>
</feature>
<dbReference type="FunFam" id="3.90.550.50:FF:000008">
    <property type="entry name" value="Beta-1,3-glucosyltransferase"/>
    <property type="match status" value="1"/>
</dbReference>
<evidence type="ECO:0000256" key="2">
    <source>
        <dbReference type="ARBA" id="ARBA00008661"/>
    </source>
</evidence>
<evidence type="ECO:0000256" key="3">
    <source>
        <dbReference type="ARBA" id="ARBA00022676"/>
    </source>
</evidence>
<dbReference type="InParanoid" id="A0A1S3HB91"/>
<feature type="domain" description="Fringe-like glycosyltransferase" evidence="12">
    <location>
        <begin position="247"/>
        <end position="466"/>
    </location>
</feature>
<dbReference type="GO" id="GO:0016757">
    <property type="term" value="F:glycosyltransferase activity"/>
    <property type="evidence" value="ECO:0007669"/>
    <property type="project" value="UniProtKB-KW"/>
</dbReference>
<dbReference type="GO" id="GO:0012505">
    <property type="term" value="C:endomembrane system"/>
    <property type="evidence" value="ECO:0007669"/>
    <property type="project" value="UniProtKB-SubCell"/>
</dbReference>
<dbReference type="Proteomes" id="UP000085678">
    <property type="component" value="Unplaced"/>
</dbReference>
<dbReference type="RefSeq" id="XP_013383273.1">
    <property type="nucleotide sequence ID" value="XM_013527819.1"/>
</dbReference>
<keyword evidence="5" id="KW-0812">Transmembrane</keyword>
<gene>
    <name evidence="14" type="primary">LOC106153738</name>
</gene>
<dbReference type="Gene3D" id="3.90.550.50">
    <property type="match status" value="2"/>
</dbReference>
<dbReference type="AlphaFoldDB" id="A0A1S3HB91"/>
<comment type="similarity">
    <text evidence="2">Belongs to the glycosyltransferase 31 family.</text>
</comment>
<evidence type="ECO:0000256" key="9">
    <source>
        <dbReference type="ARBA" id="ARBA00037847"/>
    </source>
</evidence>
<feature type="domain" description="Fringe-like glycosyltransferase" evidence="12">
    <location>
        <begin position="105"/>
        <end position="183"/>
    </location>
</feature>
<evidence type="ECO:0000256" key="11">
    <source>
        <dbReference type="SAM" id="SignalP"/>
    </source>
</evidence>
<dbReference type="Pfam" id="PF02434">
    <property type="entry name" value="Fringe"/>
    <property type="match status" value="2"/>
</dbReference>
<dbReference type="InterPro" id="IPR003378">
    <property type="entry name" value="Fringe-like_glycosylTrfase"/>
</dbReference>
<keyword evidence="8" id="KW-0472">Membrane</keyword>
<accession>A0A1S3HB91</accession>
<dbReference type="FunCoup" id="A0A1S3HB91">
    <property type="interactions" value="23"/>
</dbReference>
<protein>
    <submittedName>
        <fullName evidence="14">Beta-1,3-glucosyltransferase isoform X1</fullName>
    </submittedName>
</protein>
<organism evidence="13 14">
    <name type="scientific">Lingula anatina</name>
    <name type="common">Brachiopod</name>
    <name type="synonym">Lingula unguis</name>
    <dbReference type="NCBI Taxonomy" id="7574"/>
    <lineage>
        <taxon>Eukaryota</taxon>
        <taxon>Metazoa</taxon>
        <taxon>Spiralia</taxon>
        <taxon>Lophotrochozoa</taxon>
        <taxon>Brachiopoda</taxon>
        <taxon>Linguliformea</taxon>
        <taxon>Lingulata</taxon>
        <taxon>Lingulida</taxon>
        <taxon>Linguloidea</taxon>
        <taxon>Lingulidae</taxon>
        <taxon>Lingula</taxon>
    </lineage>
</organism>
<feature type="chain" id="PRO_5010338981" evidence="11">
    <location>
        <begin position="27"/>
        <end position="492"/>
    </location>
</feature>
<evidence type="ECO:0000256" key="10">
    <source>
        <dbReference type="SAM" id="MobiDB-lite"/>
    </source>
</evidence>
<evidence type="ECO:0000313" key="13">
    <source>
        <dbReference type="Proteomes" id="UP000085678"/>
    </source>
</evidence>
<evidence type="ECO:0000256" key="5">
    <source>
        <dbReference type="ARBA" id="ARBA00022692"/>
    </source>
</evidence>
<evidence type="ECO:0000313" key="14">
    <source>
        <dbReference type="RefSeq" id="XP_013383273.1"/>
    </source>
</evidence>
<sequence length="492" mass="55861">MASSRVADRFSILLIILGVLVSDTVSDLEEAAYPTDIGDVAFIILSQPESFHILRAQKIKSSLEEQAKKLKWAAPSVTLLHEQWPGKTGAWTVQPLLTDLAEKFSKFRWLFFCEDQTSINLAKLLEVLKRFDPSKEQFLGKALRDSIPTIIHHFAFHDNPSSFAYPDFAAGFLLSQPLIKSLAERWLEKKSKMDFTIDPKHELAKFIWDDDRGPRLTDIPELCAGEPDEKCATNCEVRLPDCGAPVPKEKIFFAIKTCEQYHTERVPVVQKTWGQDAMNIEYYSEKEDSSIPTIDLGVPNTVRGHCGKFLAILKRVHSKENLSKIPWLVVADDDTLLSVSRLQRLLACYNPEEKVALGERYGYGTSSGLGYDYITGGGGMVLSQKTVSVLLDTKTAYCPSDESPDDMLLGTWLKRLDIPIIHSPLFHQARPDDYAGDYLGHQEEPISFHKHWMVDPYKVYNQWLKEKDIAKENEPEKPRKPKIIIEDVHDEL</sequence>
<feature type="signal peptide" evidence="11">
    <location>
        <begin position="1"/>
        <end position="26"/>
    </location>
</feature>
<keyword evidence="3" id="KW-0328">Glycosyltransferase</keyword>
<evidence type="ECO:0000256" key="6">
    <source>
        <dbReference type="ARBA" id="ARBA00022968"/>
    </source>
</evidence>
<keyword evidence="7" id="KW-1133">Transmembrane helix</keyword>
<dbReference type="GO" id="GO:0016020">
    <property type="term" value="C:membrane"/>
    <property type="evidence" value="ECO:0007669"/>
    <property type="project" value="UniProtKB-SubCell"/>
</dbReference>
<dbReference type="PANTHER" id="PTHR10811">
    <property type="entry name" value="FRINGE-RELATED"/>
    <property type="match status" value="1"/>
</dbReference>
<evidence type="ECO:0000256" key="8">
    <source>
        <dbReference type="ARBA" id="ARBA00023136"/>
    </source>
</evidence>
<evidence type="ECO:0000256" key="1">
    <source>
        <dbReference type="ARBA" id="ARBA00004606"/>
    </source>
</evidence>
<reference evidence="14" key="1">
    <citation type="submission" date="2025-08" db="UniProtKB">
        <authorList>
            <consortium name="RefSeq"/>
        </authorList>
    </citation>
    <scope>IDENTIFICATION</scope>
    <source>
        <tissue evidence="14">Gonads</tissue>
    </source>
</reference>
<comment type="subcellular location">
    <subcellularLocation>
        <location evidence="9">Endomembrane system</location>
        <topology evidence="9">Single-pass membrane protein</topology>
    </subcellularLocation>
    <subcellularLocation>
        <location evidence="1">Membrane</location>
        <topology evidence="1">Single-pass type II membrane protein</topology>
    </subcellularLocation>
</comment>
<dbReference type="OrthoDB" id="421979at2759"/>
<evidence type="ECO:0000259" key="12">
    <source>
        <dbReference type="Pfam" id="PF02434"/>
    </source>
</evidence>
<keyword evidence="11" id="KW-0732">Signal</keyword>
<evidence type="ECO:0000256" key="4">
    <source>
        <dbReference type="ARBA" id="ARBA00022679"/>
    </source>
</evidence>
<proteinExistence type="inferred from homology"/>
<evidence type="ECO:0000256" key="7">
    <source>
        <dbReference type="ARBA" id="ARBA00022989"/>
    </source>
</evidence>
<keyword evidence="13" id="KW-1185">Reference proteome</keyword>
<name>A0A1S3HB91_LINAN</name>
<dbReference type="STRING" id="7574.A0A1S3HB91"/>
<dbReference type="OMA" id="CATYPRF"/>